<proteinExistence type="inferred from homology"/>
<evidence type="ECO:0000313" key="5">
    <source>
        <dbReference type="Proteomes" id="UP000000759"/>
    </source>
</evidence>
<dbReference type="Pfam" id="PF03099">
    <property type="entry name" value="BPL_LplA_LipB"/>
    <property type="match status" value="1"/>
</dbReference>
<dbReference type="KEGG" id="pti:PHATR_46706"/>
<dbReference type="GO" id="GO:0005737">
    <property type="term" value="C:cytoplasm"/>
    <property type="evidence" value="ECO:0007669"/>
    <property type="project" value="TreeGrafter"/>
</dbReference>
<dbReference type="STRING" id="556484.B5Y3J0"/>
<dbReference type="GO" id="GO:0004077">
    <property type="term" value="F:biotin--[biotin carboxyl-carrier protein] ligase activity"/>
    <property type="evidence" value="ECO:0007669"/>
    <property type="project" value="InterPro"/>
</dbReference>
<comment type="similarity">
    <text evidence="1">Belongs to the biotin--protein ligase family.</text>
</comment>
<dbReference type="PANTHER" id="PTHR12835">
    <property type="entry name" value="BIOTIN PROTEIN LIGASE"/>
    <property type="match status" value="1"/>
</dbReference>
<keyword evidence="2" id="KW-0436">Ligase</keyword>
<gene>
    <name evidence="4" type="ORF">PHATR_46706</name>
</gene>
<dbReference type="eggNOG" id="ENOG502SA0E">
    <property type="taxonomic scope" value="Eukaryota"/>
</dbReference>
<evidence type="ECO:0000313" key="4">
    <source>
        <dbReference type="EMBL" id="ACI65135.1"/>
    </source>
</evidence>
<reference evidence="4 5" key="1">
    <citation type="journal article" date="2008" name="Nature">
        <title>The Phaeodactylum genome reveals the evolutionary history of diatom genomes.</title>
        <authorList>
            <person name="Bowler C."/>
            <person name="Allen A.E."/>
            <person name="Badger J.H."/>
            <person name="Grimwood J."/>
            <person name="Jabbari K."/>
            <person name="Kuo A."/>
            <person name="Maheswari U."/>
            <person name="Martens C."/>
            <person name="Maumus F."/>
            <person name="Otillar R.P."/>
            <person name="Rayko E."/>
            <person name="Salamov A."/>
            <person name="Vandepoele K."/>
            <person name="Beszteri B."/>
            <person name="Gruber A."/>
            <person name="Heijde M."/>
            <person name="Katinka M."/>
            <person name="Mock T."/>
            <person name="Valentin K."/>
            <person name="Verret F."/>
            <person name="Berges J.A."/>
            <person name="Brownlee C."/>
            <person name="Cadoret J.P."/>
            <person name="Chiovitti A."/>
            <person name="Choi C.J."/>
            <person name="Coesel S."/>
            <person name="De Martino A."/>
            <person name="Detter J.C."/>
            <person name="Durkin C."/>
            <person name="Falciatore A."/>
            <person name="Fournet J."/>
            <person name="Haruta M."/>
            <person name="Huysman M.J."/>
            <person name="Jenkins B.D."/>
            <person name="Jiroutova K."/>
            <person name="Jorgensen R.E."/>
            <person name="Joubert Y."/>
            <person name="Kaplan A."/>
            <person name="Kroger N."/>
            <person name="Kroth P.G."/>
            <person name="La Roche J."/>
            <person name="Lindquist E."/>
            <person name="Lommer M."/>
            <person name="Martin-Jezequel V."/>
            <person name="Lopez P.J."/>
            <person name="Lucas S."/>
            <person name="Mangogna M."/>
            <person name="McGinnis K."/>
            <person name="Medlin L.K."/>
            <person name="Montsant A."/>
            <person name="Oudot-Le Secq M.P."/>
            <person name="Napoli C."/>
            <person name="Obornik M."/>
            <person name="Parker M.S."/>
            <person name="Petit J.L."/>
            <person name="Porcel B.M."/>
            <person name="Poulsen N."/>
            <person name="Robison M."/>
            <person name="Rychlewski L."/>
            <person name="Rynearson T.A."/>
            <person name="Schmutz J."/>
            <person name="Shapiro H."/>
            <person name="Siaut M."/>
            <person name="Stanley M."/>
            <person name="Sussman M.R."/>
            <person name="Taylor A.R."/>
            <person name="Vardi A."/>
            <person name="von Dassow P."/>
            <person name="Vyverman W."/>
            <person name="Willis A."/>
            <person name="Wyrwicz L.S."/>
            <person name="Rokhsar D.S."/>
            <person name="Weissenbach J."/>
            <person name="Armbrust E.V."/>
            <person name="Green B.R."/>
            <person name="Van de Peer Y."/>
            <person name="Grigoriev I.V."/>
        </authorList>
    </citation>
    <scope>NUCLEOTIDE SEQUENCE [LARGE SCALE GENOMIC DNA]</scope>
    <source>
        <strain evidence="4 5">CCAP 1055/1</strain>
    </source>
</reference>
<dbReference type="AlphaFoldDB" id="B5Y3J0"/>
<sequence length="335" mass="36683">MLMGKSVIPRRRVAAFVALSSVSRLPFTGGLLADGIASSMTNKTVLQTALFSSDYSSASLSVFHLKESVGSTQDEARAILHARDASDRERCIAVIADEQTQGRGTQGRKWEGGSRKGNLYLTIGIPFDSIRSKITLLPLQIAVLIAQRVKRLLDACPEGEDDGVRRQIGAKTTVKWPNDVLVNEKKLAGTLIENESVDQRTWFLIGIGVNVAFAPGLTESPGKQIREATCIQDFCPSTLPESTALALGTDMARGLVEWALDTETDRFVKETKVIEEWKALSEFGKTYELRGEVVDENSGTYQGEAVTLVDIQDDGQLLVRGVDGRERLLIADYMF</sequence>
<protein>
    <recommendedName>
        <fullName evidence="3">BPL/LPL catalytic domain-containing protein</fullName>
    </recommendedName>
</protein>
<keyword evidence="5" id="KW-1185">Reference proteome</keyword>
<dbReference type="PANTHER" id="PTHR12835:SF5">
    <property type="entry name" value="BIOTIN--PROTEIN LIGASE"/>
    <property type="match status" value="1"/>
</dbReference>
<dbReference type="SUPFAM" id="SSF55681">
    <property type="entry name" value="Class II aaRS and biotin synthetases"/>
    <property type="match status" value="1"/>
</dbReference>
<dbReference type="InParanoid" id="B5Y3J0"/>
<dbReference type="InterPro" id="IPR004143">
    <property type="entry name" value="BPL_LPL_catalytic"/>
</dbReference>
<dbReference type="Gene3D" id="3.30.930.10">
    <property type="entry name" value="Bira Bifunctional Protein, Domain 2"/>
    <property type="match status" value="1"/>
</dbReference>
<name>B5Y3J0_PHATC</name>
<evidence type="ECO:0000259" key="3">
    <source>
        <dbReference type="Pfam" id="PF03099"/>
    </source>
</evidence>
<dbReference type="InterPro" id="IPR045864">
    <property type="entry name" value="aa-tRNA-synth_II/BPL/LPL"/>
</dbReference>
<dbReference type="RefSeq" id="XP_002185665.1">
    <property type="nucleotide sequence ID" value="XM_002185629.1"/>
</dbReference>
<dbReference type="HOGENOM" id="CLU_830194_0_0_1"/>
<dbReference type="OrthoDB" id="10250105at2759"/>
<dbReference type="EMBL" id="CP001141">
    <property type="protein sequence ID" value="ACI65135.1"/>
    <property type="molecule type" value="Genomic_DNA"/>
</dbReference>
<dbReference type="GeneID" id="7204617"/>
<evidence type="ECO:0000256" key="1">
    <source>
        <dbReference type="ARBA" id="ARBA00009934"/>
    </source>
</evidence>
<organism evidence="4 5">
    <name type="scientific">Phaeodactylum tricornutum (strain CCAP 1055/1)</name>
    <dbReference type="NCBI Taxonomy" id="556484"/>
    <lineage>
        <taxon>Eukaryota</taxon>
        <taxon>Sar</taxon>
        <taxon>Stramenopiles</taxon>
        <taxon>Ochrophyta</taxon>
        <taxon>Bacillariophyta</taxon>
        <taxon>Bacillariophyceae</taxon>
        <taxon>Bacillariophycidae</taxon>
        <taxon>Naviculales</taxon>
        <taxon>Phaeodactylaceae</taxon>
        <taxon>Phaeodactylum</taxon>
    </lineage>
</organism>
<dbReference type="Proteomes" id="UP000000759">
    <property type="component" value="Chromosome 11"/>
</dbReference>
<reference evidence="5" key="2">
    <citation type="submission" date="2008-08" db="EMBL/GenBank/DDBJ databases">
        <authorList>
            <consortium name="Diatom Consortium"/>
            <person name="Grigoriev I."/>
            <person name="Grimwood J."/>
            <person name="Kuo A."/>
            <person name="Otillar R.P."/>
            <person name="Salamov A."/>
            <person name="Detter J.C."/>
            <person name="Lindquist E."/>
            <person name="Shapiro H."/>
            <person name="Lucas S."/>
            <person name="Glavina del Rio T."/>
            <person name="Pitluck S."/>
            <person name="Rokhsar D."/>
            <person name="Bowler C."/>
        </authorList>
    </citation>
    <scope>GENOME REANNOTATION</scope>
    <source>
        <strain evidence="5">CCAP 1055/1</strain>
    </source>
</reference>
<dbReference type="InterPro" id="IPR004408">
    <property type="entry name" value="Biotin_CoA_COase_ligase"/>
</dbReference>
<feature type="domain" description="BPL/LPL catalytic" evidence="3">
    <location>
        <begin position="88"/>
        <end position="210"/>
    </location>
</feature>
<dbReference type="CDD" id="cd16442">
    <property type="entry name" value="BPL"/>
    <property type="match status" value="1"/>
</dbReference>
<accession>B5Y3J0</accession>
<evidence type="ECO:0000256" key="2">
    <source>
        <dbReference type="ARBA" id="ARBA00022598"/>
    </source>
</evidence>
<dbReference type="PaxDb" id="2850-Phatr46706"/>